<keyword evidence="2" id="KW-0812">Transmembrane</keyword>
<organism evidence="3 4">
    <name type="scientific">Candida tropicalis (strain ATCC MYA-3404 / T1)</name>
    <name type="common">Yeast</name>
    <dbReference type="NCBI Taxonomy" id="294747"/>
    <lineage>
        <taxon>Eukaryota</taxon>
        <taxon>Fungi</taxon>
        <taxon>Dikarya</taxon>
        <taxon>Ascomycota</taxon>
        <taxon>Saccharomycotina</taxon>
        <taxon>Pichiomycetes</taxon>
        <taxon>Debaryomycetaceae</taxon>
        <taxon>Candida/Lodderomyces clade</taxon>
        <taxon>Candida</taxon>
    </lineage>
</organism>
<keyword evidence="2" id="KW-0472">Membrane</keyword>
<reference evidence="3 4" key="1">
    <citation type="journal article" date="2009" name="Nature">
        <title>Evolution of pathogenicity and sexual reproduction in eight Candida genomes.</title>
        <authorList>
            <person name="Butler G."/>
            <person name="Rasmussen M.D."/>
            <person name="Lin M.F."/>
            <person name="Santos M.A."/>
            <person name="Sakthikumar S."/>
            <person name="Munro C.A."/>
            <person name="Rheinbay E."/>
            <person name="Grabherr M."/>
            <person name="Forche A."/>
            <person name="Reedy J.L."/>
            <person name="Agrafioti I."/>
            <person name="Arnaud M.B."/>
            <person name="Bates S."/>
            <person name="Brown A.J."/>
            <person name="Brunke S."/>
            <person name="Costanzo M.C."/>
            <person name="Fitzpatrick D.A."/>
            <person name="de Groot P.W."/>
            <person name="Harris D."/>
            <person name="Hoyer L.L."/>
            <person name="Hube B."/>
            <person name="Klis F.M."/>
            <person name="Kodira C."/>
            <person name="Lennard N."/>
            <person name="Logue M.E."/>
            <person name="Martin R."/>
            <person name="Neiman A.M."/>
            <person name="Nikolaou E."/>
            <person name="Quail M.A."/>
            <person name="Quinn J."/>
            <person name="Santos M.C."/>
            <person name="Schmitzberger F.F."/>
            <person name="Sherlock G."/>
            <person name="Shah P."/>
            <person name="Silverstein K.A."/>
            <person name="Skrzypek M.S."/>
            <person name="Soll D."/>
            <person name="Staggs R."/>
            <person name="Stansfield I."/>
            <person name="Stumpf M.P."/>
            <person name="Sudbery P.E."/>
            <person name="Srikantha T."/>
            <person name="Zeng Q."/>
            <person name="Berman J."/>
            <person name="Berriman M."/>
            <person name="Heitman J."/>
            <person name="Gow N.A."/>
            <person name="Lorenz M.C."/>
            <person name="Birren B.W."/>
            <person name="Kellis M."/>
            <person name="Cuomo C.A."/>
        </authorList>
    </citation>
    <scope>NUCLEOTIDE SEQUENCE [LARGE SCALE GENOMIC DNA]</scope>
    <source>
        <strain evidence="4">ATCC MYA-3404 / T1</strain>
    </source>
</reference>
<feature type="compositionally biased region" description="Acidic residues" evidence="1">
    <location>
        <begin position="295"/>
        <end position="305"/>
    </location>
</feature>
<dbReference type="PANTHER" id="PTHR36089:SF1">
    <property type="entry name" value="CHITIN SYNTHASE 3 COMPLEX PROTEIN CSI2-RELATED"/>
    <property type="match status" value="1"/>
</dbReference>
<evidence type="ECO:0000313" key="4">
    <source>
        <dbReference type="Proteomes" id="UP000002037"/>
    </source>
</evidence>
<evidence type="ECO:0000256" key="2">
    <source>
        <dbReference type="SAM" id="Phobius"/>
    </source>
</evidence>
<dbReference type="RefSeq" id="XP_002548659.1">
    <property type="nucleotide sequence ID" value="XM_002548613.1"/>
</dbReference>
<dbReference type="eggNOG" id="ENOG502SGCY">
    <property type="taxonomic scope" value="Eukaryota"/>
</dbReference>
<dbReference type="Proteomes" id="UP000002037">
    <property type="component" value="Unassembled WGS sequence"/>
</dbReference>
<gene>
    <name evidence="3" type="ORF">CTRG_02956</name>
</gene>
<dbReference type="InterPro" id="IPR051009">
    <property type="entry name" value="PRM"/>
</dbReference>
<dbReference type="GO" id="GO:0000324">
    <property type="term" value="C:fungal-type vacuole"/>
    <property type="evidence" value="ECO:0007669"/>
    <property type="project" value="TreeGrafter"/>
</dbReference>
<dbReference type="GO" id="GO:0005935">
    <property type="term" value="C:cellular bud neck"/>
    <property type="evidence" value="ECO:0007669"/>
    <property type="project" value="TreeGrafter"/>
</dbReference>
<keyword evidence="2" id="KW-1133">Transmembrane helix</keyword>
<feature type="region of interest" description="Disordered" evidence="1">
    <location>
        <begin position="137"/>
        <end position="168"/>
    </location>
</feature>
<dbReference type="GeneID" id="8299405"/>
<sequence>MVIVLLGLINVVMAATYHKHHKHDRITSMIQSTPTLVRRADSDSTGLPTLSTTVATTTTITHIPQSNNPYVNVPDLPTNLVFIIVGVILGAIFLSIITYRLVSYIKSGRRAHREKETYYSNLDEVLNTPYSYSRNSSALDLNSSSSSSNQGRSYRDNVLGNKATTNSNITKNNNVRRSMFISPTMDLKNFDLPLYRNQHNGSSASLLLKIHNGDNNSTFFNEKSSTLFDVNIASAAGSTINDSSINGSIMDSKYSVPPKSPLRAPSMVLEDLLNEEMKRSLSEKDISLKNKENGNDGDDAEEEKK</sequence>
<feature type="compositionally biased region" description="Low complexity" evidence="1">
    <location>
        <begin position="137"/>
        <end position="149"/>
    </location>
</feature>
<evidence type="ECO:0000256" key="1">
    <source>
        <dbReference type="SAM" id="MobiDB-lite"/>
    </source>
</evidence>
<dbReference type="VEuPathDB" id="FungiDB:CTRG_02956"/>
<dbReference type="KEGG" id="ctp:CTRG_02956"/>
<feature type="transmembrane region" description="Helical" evidence="2">
    <location>
        <begin position="80"/>
        <end position="102"/>
    </location>
</feature>
<dbReference type="HOGENOM" id="CLU_933819_0_0_1"/>
<name>C5M984_CANTT</name>
<dbReference type="PANTHER" id="PTHR36089">
    <property type="entry name" value="CHITIN SYNTHASE 3 COMPLEX PROTEIN CSI2-RELATED"/>
    <property type="match status" value="1"/>
</dbReference>
<dbReference type="EMBL" id="GG692397">
    <property type="protein sequence ID" value="EER34138.1"/>
    <property type="molecule type" value="Genomic_DNA"/>
</dbReference>
<protein>
    <submittedName>
        <fullName evidence="3">Uncharacterized protein</fullName>
    </submittedName>
</protein>
<feature type="region of interest" description="Disordered" evidence="1">
    <location>
        <begin position="281"/>
        <end position="305"/>
    </location>
</feature>
<keyword evidence="4" id="KW-1185">Reference proteome</keyword>
<proteinExistence type="predicted"/>
<feature type="compositionally biased region" description="Basic and acidic residues" evidence="1">
    <location>
        <begin position="281"/>
        <end position="294"/>
    </location>
</feature>
<dbReference type="AlphaFoldDB" id="C5M984"/>
<dbReference type="OrthoDB" id="4065319at2759"/>
<accession>C5M984</accession>
<evidence type="ECO:0000313" key="3">
    <source>
        <dbReference type="EMBL" id="EER34138.1"/>
    </source>
</evidence>